<name>A0ABW4ZRD8_9SPHI</name>
<dbReference type="RefSeq" id="WP_255904358.1">
    <property type="nucleotide sequence ID" value="NZ_JAFMZO010000004.1"/>
</dbReference>
<proteinExistence type="predicted"/>
<dbReference type="EMBL" id="JBHUHZ010000003">
    <property type="protein sequence ID" value="MFD2164206.1"/>
    <property type="molecule type" value="Genomic_DNA"/>
</dbReference>
<feature type="domain" description="Outer membrane protein beta-barrel" evidence="2">
    <location>
        <begin position="453"/>
        <end position="769"/>
    </location>
</feature>
<evidence type="ECO:0000256" key="1">
    <source>
        <dbReference type="SAM" id="MobiDB-lite"/>
    </source>
</evidence>
<feature type="compositionally biased region" description="Polar residues" evidence="1">
    <location>
        <begin position="404"/>
        <end position="419"/>
    </location>
</feature>
<feature type="region of interest" description="Disordered" evidence="1">
    <location>
        <begin position="394"/>
        <end position="419"/>
    </location>
</feature>
<dbReference type="InterPro" id="IPR008969">
    <property type="entry name" value="CarboxyPept-like_regulatory"/>
</dbReference>
<dbReference type="SUPFAM" id="SSF49464">
    <property type="entry name" value="Carboxypeptidase regulatory domain-like"/>
    <property type="match status" value="1"/>
</dbReference>
<dbReference type="Pfam" id="PF14905">
    <property type="entry name" value="OMP_b-brl_3"/>
    <property type="match status" value="1"/>
</dbReference>
<sequence length="902" mass="101848">MPKPCTLFLLLFFPVFVIAQNRASIKGKIIDSLSSEQLELATIAIVEPGDSSLVSYTVSTKDGSFTLRNLPAEKPLKLVISYVGYQNYRKIINLGKQELRDFGSIRMQRRMLDELIIKGERAAVIIKKDTIEFSPEAFKTRPNAVIEDLLRLLPGVQVDLDGGLSLNGRGVRKLMIDGRDFFGSNLTIATRNLNVDLIDKVQIYDDRENDPDHLVPESQVQKIINLKLKKSVKKTTLGKVYAGGGTNSRMEAGALINNFRDTLQVSVIAFKNNVNRSTFSAGDLSGMGGFNRGGSRNVDFGGRQSGIQNIGSAGINLNNDWGKKLKANLMYFYSNSHTRGENYSNNRRFFNDVTLSSQSSSFRKDINNSHKVGGLLTWAIDSLNNVRFTPSIEFSSTNSTNSSEAFTGNQTRSRINESTANTRSGFNSFSYDHKITYGLLLPKKATFRWINDVSISPSESNFYSLSNNVIYNTPVEEDIRDQITTRDSKYRYFHSWLTYRKPFTKTLTWDASFGSSFSASKQFVETLRLNPVTGQYDVLIADQSNDIRRRTALYHYNARITWKPTSKISAEASLTARPSYFKNSFGAGIQDLNQKFLFWLPKISISGTNFSASYDVWIYNPSISSLNPLIVSNSLLYTSTGNPDLRPERSQQVDFNYNKFNSAKQAGYSFNFRGSLSDDSETLNTTIDPSTGAQSTKPANVDGDYYASFSSNYNKRFKKMGNWTFRYSTGLGTNIQRSYFFLNQLEGKRDAWGINMRQQFTLSYKNLLDISPAYSLNLNYSKSNGTINSDFQANTQNLSTSFYLRSFKKLNIESTYQYRYNSQISEAFRRSAHLLNSSLSYTIGKTNPGQLKLSVYDLLNQNTSISSYASRNSEGDQTNLVLRQYFMLGYVYNFKSLKAKKH</sequence>
<dbReference type="SUPFAM" id="SSF56935">
    <property type="entry name" value="Porins"/>
    <property type="match status" value="1"/>
</dbReference>
<dbReference type="InterPro" id="IPR041700">
    <property type="entry name" value="OMP_b-brl_3"/>
</dbReference>
<evidence type="ECO:0000313" key="4">
    <source>
        <dbReference type="Proteomes" id="UP001597387"/>
    </source>
</evidence>
<gene>
    <name evidence="3" type="ORF">ACFSJU_17485</name>
</gene>
<protein>
    <submittedName>
        <fullName evidence="3">Outer membrane beta-barrel protein</fullName>
    </submittedName>
</protein>
<dbReference type="Pfam" id="PF13715">
    <property type="entry name" value="CarbopepD_reg_2"/>
    <property type="match status" value="1"/>
</dbReference>
<evidence type="ECO:0000313" key="3">
    <source>
        <dbReference type="EMBL" id="MFD2164206.1"/>
    </source>
</evidence>
<evidence type="ECO:0000259" key="2">
    <source>
        <dbReference type="Pfam" id="PF14905"/>
    </source>
</evidence>
<keyword evidence="4" id="KW-1185">Reference proteome</keyword>
<reference evidence="4" key="1">
    <citation type="journal article" date="2019" name="Int. J. Syst. Evol. Microbiol.">
        <title>The Global Catalogue of Microorganisms (GCM) 10K type strain sequencing project: providing services to taxonomists for standard genome sequencing and annotation.</title>
        <authorList>
            <consortium name="The Broad Institute Genomics Platform"/>
            <consortium name="The Broad Institute Genome Sequencing Center for Infectious Disease"/>
            <person name="Wu L."/>
            <person name="Ma J."/>
        </authorList>
    </citation>
    <scope>NUCLEOTIDE SEQUENCE [LARGE SCALE GENOMIC DNA]</scope>
    <source>
        <strain evidence="4">KCTC 42217</strain>
    </source>
</reference>
<dbReference type="Proteomes" id="UP001597387">
    <property type="component" value="Unassembled WGS sequence"/>
</dbReference>
<comment type="caution">
    <text evidence="3">The sequence shown here is derived from an EMBL/GenBank/DDBJ whole genome shotgun (WGS) entry which is preliminary data.</text>
</comment>
<accession>A0ABW4ZRD8</accession>
<organism evidence="3 4">
    <name type="scientific">Paradesertivirga mongoliensis</name>
    <dbReference type="NCBI Taxonomy" id="2100740"/>
    <lineage>
        <taxon>Bacteria</taxon>
        <taxon>Pseudomonadati</taxon>
        <taxon>Bacteroidota</taxon>
        <taxon>Sphingobacteriia</taxon>
        <taxon>Sphingobacteriales</taxon>
        <taxon>Sphingobacteriaceae</taxon>
        <taxon>Paradesertivirga</taxon>
    </lineage>
</organism>